<dbReference type="EMBL" id="UINC01000203">
    <property type="protein sequence ID" value="SUZ51049.1"/>
    <property type="molecule type" value="Genomic_DNA"/>
</dbReference>
<dbReference type="GO" id="GO:0005777">
    <property type="term" value="C:peroxisome"/>
    <property type="evidence" value="ECO:0007669"/>
    <property type="project" value="TreeGrafter"/>
</dbReference>
<keyword evidence="2" id="KW-0560">Oxidoreductase</keyword>
<dbReference type="Pfam" id="PF13561">
    <property type="entry name" value="adh_short_C2"/>
    <property type="match status" value="1"/>
</dbReference>
<name>A0A381N9B9_9ZZZZ</name>
<dbReference type="PANTHER" id="PTHR43296">
    <property type="entry name" value="PEROXISOMAL 2,4-DIENOYL-COA REDUCTASE"/>
    <property type="match status" value="1"/>
</dbReference>
<accession>A0A381N9B9</accession>
<dbReference type="GO" id="GO:0008670">
    <property type="term" value="F:2,4-dienoyl-CoA reductase (NADPH) activity"/>
    <property type="evidence" value="ECO:0007669"/>
    <property type="project" value="InterPro"/>
</dbReference>
<dbReference type="PANTHER" id="PTHR43296:SF2">
    <property type="entry name" value="PEROXISOMAL 2,4-DIENOYL-COA REDUCTASE [(3E)-ENOYL-COA-PRODUCING]"/>
    <property type="match status" value="1"/>
</dbReference>
<dbReference type="InterPro" id="IPR002347">
    <property type="entry name" value="SDR_fam"/>
</dbReference>
<reference evidence="3" key="1">
    <citation type="submission" date="2018-05" db="EMBL/GenBank/DDBJ databases">
        <authorList>
            <person name="Lanie J.A."/>
            <person name="Ng W.-L."/>
            <person name="Kazmierczak K.M."/>
            <person name="Andrzejewski T.M."/>
            <person name="Davidsen T.M."/>
            <person name="Wayne K.J."/>
            <person name="Tettelin H."/>
            <person name="Glass J.I."/>
            <person name="Rusch D."/>
            <person name="Podicherti R."/>
            <person name="Tsui H.-C.T."/>
            <person name="Winkler M.E."/>
        </authorList>
    </citation>
    <scope>NUCLEOTIDE SEQUENCE</scope>
</reference>
<dbReference type="InterPro" id="IPR045017">
    <property type="entry name" value="DECR2-like"/>
</dbReference>
<proteinExistence type="predicted"/>
<gene>
    <name evidence="3" type="ORF">METZ01_LOCUS3903</name>
</gene>
<dbReference type="SUPFAM" id="SSF51735">
    <property type="entry name" value="NAD(P)-binding Rossmann-fold domains"/>
    <property type="match status" value="1"/>
</dbReference>
<evidence type="ECO:0000313" key="3">
    <source>
        <dbReference type="EMBL" id="SUZ51049.1"/>
    </source>
</evidence>
<sequence length="295" mass="31722">MFKDDLLKGKRILVTGGGTGLGKEMSRYFLKYGAEVLICGRRVGVLEETAKELMDENGGIIKCYGLDIRGAQDVDETIGEIFAEGPLDGLVNNAAGNFISRTQDLSHRGFEAIASIVFHGTFYVTHSVGKRWIELGKGGSILSILATWVWTGSAFTVPSAMSKSGINAMTKSLATEWGHTGIRLNAIAPGPFPTEGAWARLSPNQDPNDTSGQGAYSENPMGRVGKMEELGNLATFLMSDGCDYLTGQTIAIDGGEYLTGGTFYRALASMKDEDWDAIKATIKATNEKDKAKRTV</sequence>
<evidence type="ECO:0000256" key="1">
    <source>
        <dbReference type="ARBA" id="ARBA00022857"/>
    </source>
</evidence>
<dbReference type="PRINTS" id="PR00081">
    <property type="entry name" value="GDHRDH"/>
</dbReference>
<dbReference type="CDD" id="cd05369">
    <property type="entry name" value="TER_DECR_SDR_a"/>
    <property type="match status" value="1"/>
</dbReference>
<evidence type="ECO:0000256" key="2">
    <source>
        <dbReference type="ARBA" id="ARBA00023002"/>
    </source>
</evidence>
<dbReference type="Gene3D" id="3.40.50.720">
    <property type="entry name" value="NAD(P)-binding Rossmann-like Domain"/>
    <property type="match status" value="1"/>
</dbReference>
<dbReference type="InterPro" id="IPR036291">
    <property type="entry name" value="NAD(P)-bd_dom_sf"/>
</dbReference>
<organism evidence="3">
    <name type="scientific">marine metagenome</name>
    <dbReference type="NCBI Taxonomy" id="408172"/>
    <lineage>
        <taxon>unclassified sequences</taxon>
        <taxon>metagenomes</taxon>
        <taxon>ecological metagenomes</taxon>
    </lineage>
</organism>
<dbReference type="AlphaFoldDB" id="A0A381N9B9"/>
<dbReference type="GO" id="GO:0009062">
    <property type="term" value="P:fatty acid catabolic process"/>
    <property type="evidence" value="ECO:0007669"/>
    <property type="project" value="InterPro"/>
</dbReference>
<keyword evidence="1" id="KW-0521">NADP</keyword>
<protein>
    <submittedName>
        <fullName evidence="3">Uncharacterized protein</fullName>
    </submittedName>
</protein>